<dbReference type="PANTHER" id="PTHR43270">
    <property type="entry name" value="BETA-ALA-HIS DIPEPTIDASE"/>
    <property type="match status" value="1"/>
</dbReference>
<evidence type="ECO:0000313" key="5">
    <source>
        <dbReference type="EMBL" id="OIN89381.1"/>
    </source>
</evidence>
<evidence type="ECO:0000256" key="1">
    <source>
        <dbReference type="ARBA" id="ARBA00022670"/>
    </source>
</evidence>
<dbReference type="GO" id="GO:0006508">
    <property type="term" value="P:proteolysis"/>
    <property type="evidence" value="ECO:0007669"/>
    <property type="project" value="UniProtKB-KW"/>
</dbReference>
<organism evidence="5 6">
    <name type="scientific">Candidatus Beckwithbacteria bacterium CG1_02_47_37</name>
    <dbReference type="NCBI Taxonomy" id="1805034"/>
    <lineage>
        <taxon>Bacteria</taxon>
        <taxon>Candidatus Beckwithiibacteriota</taxon>
    </lineage>
</organism>
<feature type="domain" description="Peptidase M20 dimerisation" evidence="4">
    <location>
        <begin position="196"/>
        <end position="341"/>
    </location>
</feature>
<proteinExistence type="predicted"/>
<dbReference type="InterPro" id="IPR011650">
    <property type="entry name" value="Peptidase_M20_dimer"/>
</dbReference>
<dbReference type="EMBL" id="MNUI01000032">
    <property type="protein sequence ID" value="OIN89381.1"/>
    <property type="molecule type" value="Genomic_DNA"/>
</dbReference>
<dbReference type="GO" id="GO:0008233">
    <property type="term" value="F:peptidase activity"/>
    <property type="evidence" value="ECO:0007669"/>
    <property type="project" value="UniProtKB-KW"/>
</dbReference>
<dbReference type="SUPFAM" id="SSF53187">
    <property type="entry name" value="Zn-dependent exopeptidases"/>
    <property type="match status" value="1"/>
</dbReference>
<dbReference type="PANTHER" id="PTHR43270:SF8">
    <property type="entry name" value="DI- AND TRIPEPTIDASE DUG2-RELATED"/>
    <property type="match status" value="1"/>
</dbReference>
<dbReference type="STRING" id="1805034.AUJ59_01645"/>
<dbReference type="InterPro" id="IPR051458">
    <property type="entry name" value="Cyt/Met_Dipeptidase"/>
</dbReference>
<comment type="caution">
    <text evidence="5">The sequence shown here is derived from an EMBL/GenBank/DDBJ whole genome shotgun (WGS) entry which is preliminary data.</text>
</comment>
<evidence type="ECO:0000256" key="3">
    <source>
        <dbReference type="ARBA" id="ARBA00022801"/>
    </source>
</evidence>
<keyword evidence="3" id="KW-0378">Hydrolase</keyword>
<accession>A0A1J4RTV0</accession>
<dbReference type="Proteomes" id="UP000183144">
    <property type="component" value="Unassembled WGS sequence"/>
</dbReference>
<dbReference type="AlphaFoldDB" id="A0A1J4RTV0"/>
<sequence>MDIKYFFSTLKSLIALKSVSSDINCKDQILKSAEWLKNYFITNGYSSKLYQLAEANPLVFAESKVSDMAKTVLIYGHYDVAAADDQSGWISDPFTLTERENKLYARGIADDKGQFFIHLSAISKLITEKNLKVNVKIILEGNEEVENPHFEDFIKTHKQLLAADLVLISDGPGVGGLPTIEASLRAGFDLTLIYKTTNTPLHIGIYGGGIPNAAHEMMLILSKLINENNEIKIPGFYNDVDIVKVNEKESCLKLVPNESVFIKSLGLKALLLKPGNSFYLQTGLQPTIQVTGFKSGHIDDGYGATVPNLAEVKIDVQLVKSQQPEKIISLIKDFIKAETPTYISYDLSISDSGIPVKVDISKPIFVKIQKLIKAAYGKEAYIRYVGGSIPVVAVFQKILNTEPLVLSLANEDSNEHGPNENLNIDIINKAFKFSYLFFSSEVF</sequence>
<reference evidence="5 6" key="1">
    <citation type="journal article" date="2016" name="Environ. Microbiol.">
        <title>Genomic resolution of a cold subsurface aquifer community provides metabolic insights for novel microbes adapted to high CO concentrations.</title>
        <authorList>
            <person name="Probst A.J."/>
            <person name="Castelle C.J."/>
            <person name="Singh A."/>
            <person name="Brown C.T."/>
            <person name="Anantharaman K."/>
            <person name="Sharon I."/>
            <person name="Hug L.A."/>
            <person name="Burstein D."/>
            <person name="Emerson J.B."/>
            <person name="Thomas B.C."/>
            <person name="Banfield J.F."/>
        </authorList>
    </citation>
    <scope>NUCLEOTIDE SEQUENCE [LARGE SCALE GENOMIC DNA]</scope>
    <source>
        <strain evidence="5">CG1_02_47_37</strain>
    </source>
</reference>
<evidence type="ECO:0000313" key="6">
    <source>
        <dbReference type="Proteomes" id="UP000183144"/>
    </source>
</evidence>
<dbReference type="Pfam" id="PF07687">
    <property type="entry name" value="M20_dimer"/>
    <property type="match status" value="1"/>
</dbReference>
<keyword evidence="1" id="KW-0645">Protease</keyword>
<dbReference type="Gene3D" id="3.40.630.10">
    <property type="entry name" value="Zn peptidases"/>
    <property type="match status" value="1"/>
</dbReference>
<dbReference type="GO" id="GO:0046872">
    <property type="term" value="F:metal ion binding"/>
    <property type="evidence" value="ECO:0007669"/>
    <property type="project" value="UniProtKB-KW"/>
</dbReference>
<protein>
    <recommendedName>
        <fullName evidence="4">Peptidase M20 dimerisation domain-containing protein</fullName>
    </recommendedName>
</protein>
<dbReference type="InterPro" id="IPR002933">
    <property type="entry name" value="Peptidase_M20"/>
</dbReference>
<gene>
    <name evidence="5" type="ORF">AUJ59_01645</name>
</gene>
<dbReference type="Pfam" id="PF01546">
    <property type="entry name" value="Peptidase_M20"/>
    <property type="match status" value="1"/>
</dbReference>
<keyword evidence="2" id="KW-0479">Metal-binding</keyword>
<name>A0A1J4RTV0_9BACT</name>
<evidence type="ECO:0000259" key="4">
    <source>
        <dbReference type="Pfam" id="PF07687"/>
    </source>
</evidence>
<evidence type="ECO:0000256" key="2">
    <source>
        <dbReference type="ARBA" id="ARBA00022723"/>
    </source>
</evidence>
<dbReference type="Gene3D" id="3.30.70.360">
    <property type="match status" value="1"/>
</dbReference>